<dbReference type="Ensembl" id="ENSSSCT00070001490.1">
    <property type="protein sequence ID" value="ENSSSCP00070001280.1"/>
    <property type="gene ID" value="ENSSSCG00070000779.1"/>
</dbReference>
<dbReference type="Proteomes" id="UP000314985">
    <property type="component" value="Chromosome 12"/>
</dbReference>
<feature type="compositionally biased region" description="Basic and acidic residues" evidence="1">
    <location>
        <begin position="15"/>
        <end position="25"/>
    </location>
</feature>
<evidence type="ECO:0000313" key="3">
    <source>
        <dbReference type="Proteomes" id="UP000314985"/>
    </source>
</evidence>
<reference evidence="2 3" key="1">
    <citation type="submission" date="2017-08" db="EMBL/GenBank/DDBJ databases">
        <title>USMARCv1.0.</title>
        <authorList>
            <person name="Hannum G.I."/>
            <person name="Koren S."/>
            <person name="Schroeder S.G."/>
            <person name="Chin S.C."/>
            <person name="Nonneman D.J."/>
            <person name="Becker S.A."/>
            <person name="Rosen B.D."/>
            <person name="Bickhart D.M."/>
            <person name="Putnam N.H."/>
            <person name="Green R.E."/>
            <person name="Tuggle C.K."/>
            <person name="Liu H."/>
            <person name="Rohrer G.A."/>
            <person name="Warr A."/>
            <person name="Hall R."/>
            <person name="Kim K."/>
            <person name="Hume D.A."/>
            <person name="Talbot R."/>
            <person name="Chow W."/>
            <person name="Howe K."/>
            <person name="Schwartz A.S."/>
            <person name="Watson M."/>
            <person name="Archibald A.L."/>
            <person name="Phillippy A.M."/>
            <person name="Smith T.P.L."/>
        </authorList>
    </citation>
    <scope>NUCLEOTIDE SEQUENCE [LARGE SCALE GENOMIC DNA]</scope>
</reference>
<reference evidence="2" key="2">
    <citation type="submission" date="2025-08" db="UniProtKB">
        <authorList>
            <consortium name="Ensembl"/>
        </authorList>
    </citation>
    <scope>IDENTIFICATION</scope>
</reference>
<proteinExistence type="predicted"/>
<feature type="region of interest" description="Disordered" evidence="1">
    <location>
        <begin position="1"/>
        <end position="42"/>
    </location>
</feature>
<evidence type="ECO:0000313" key="2">
    <source>
        <dbReference type="Ensembl" id="ENSSSCP00070001280.1"/>
    </source>
</evidence>
<sequence>IRISVGPKGHHMNPYKREAEGDSTTHRRGRSSVTGGRGWSNDVATSQGLLAATRGCRRGREQSLLAPAERGRSYLWPPELEEKNRGVGLTAKWQQLRETAHICQSQPVGMPLGRKKVIPGESILNLEQMHVHFTHSAHVFGEPLLPIRPCSRWWHF</sequence>
<accession>A0A4X1SGJ8</accession>
<organism evidence="2 3">
    <name type="scientific">Sus scrofa</name>
    <name type="common">Pig</name>
    <dbReference type="NCBI Taxonomy" id="9823"/>
    <lineage>
        <taxon>Eukaryota</taxon>
        <taxon>Metazoa</taxon>
        <taxon>Chordata</taxon>
        <taxon>Craniata</taxon>
        <taxon>Vertebrata</taxon>
        <taxon>Euteleostomi</taxon>
        <taxon>Mammalia</taxon>
        <taxon>Eutheria</taxon>
        <taxon>Laurasiatheria</taxon>
        <taxon>Artiodactyla</taxon>
        <taxon>Suina</taxon>
        <taxon>Suidae</taxon>
        <taxon>Sus</taxon>
    </lineage>
</organism>
<name>A0A4X1SGJ8_PIG</name>
<evidence type="ECO:0000256" key="1">
    <source>
        <dbReference type="SAM" id="MobiDB-lite"/>
    </source>
</evidence>
<protein>
    <submittedName>
        <fullName evidence="2">Uncharacterized protein</fullName>
    </submittedName>
</protein>
<dbReference type="AlphaFoldDB" id="A0A4X1SGJ8"/>